<name>A0ABQ9EAF0_TEGGR</name>
<keyword evidence="1" id="KW-0472">Membrane</keyword>
<reference evidence="2 3" key="1">
    <citation type="submission" date="2022-12" db="EMBL/GenBank/DDBJ databases">
        <title>Chromosome-level genome of Tegillarca granosa.</title>
        <authorList>
            <person name="Kim J."/>
        </authorList>
    </citation>
    <scope>NUCLEOTIDE SEQUENCE [LARGE SCALE GENOMIC DNA]</scope>
    <source>
        <strain evidence="2">Teg-2019</strain>
        <tissue evidence="2">Adductor muscle</tissue>
    </source>
</reference>
<feature type="transmembrane region" description="Helical" evidence="1">
    <location>
        <begin position="148"/>
        <end position="169"/>
    </location>
</feature>
<evidence type="ECO:0000313" key="3">
    <source>
        <dbReference type="Proteomes" id="UP001217089"/>
    </source>
</evidence>
<dbReference type="Proteomes" id="UP001217089">
    <property type="component" value="Unassembled WGS sequence"/>
</dbReference>
<protein>
    <recommendedName>
        <fullName evidence="4">Protein rolling stone</fullName>
    </recommendedName>
</protein>
<feature type="transmembrane region" description="Helical" evidence="1">
    <location>
        <begin position="117"/>
        <end position="142"/>
    </location>
</feature>
<keyword evidence="3" id="KW-1185">Reference proteome</keyword>
<dbReference type="Pfam" id="PF21534">
    <property type="entry name" value="Rost"/>
    <property type="match status" value="1"/>
</dbReference>
<keyword evidence="1" id="KW-1133">Transmembrane helix</keyword>
<accession>A0ABQ9EAF0</accession>
<dbReference type="EMBL" id="JARBDR010000918">
    <property type="protein sequence ID" value="KAJ8302150.1"/>
    <property type="molecule type" value="Genomic_DNA"/>
</dbReference>
<gene>
    <name evidence="2" type="ORF">KUTeg_021137</name>
</gene>
<dbReference type="InterPro" id="IPR049352">
    <property type="entry name" value="Rost"/>
</dbReference>
<evidence type="ECO:0008006" key="4">
    <source>
        <dbReference type="Google" id="ProtNLM"/>
    </source>
</evidence>
<evidence type="ECO:0000313" key="2">
    <source>
        <dbReference type="EMBL" id="KAJ8302150.1"/>
    </source>
</evidence>
<feature type="transmembrane region" description="Helical" evidence="1">
    <location>
        <begin position="176"/>
        <end position="196"/>
    </location>
</feature>
<keyword evidence="1" id="KW-0812">Transmembrane</keyword>
<proteinExistence type="predicted"/>
<comment type="caution">
    <text evidence="2">The sequence shown here is derived from an EMBL/GenBank/DDBJ whole genome shotgun (WGS) entry which is preliminary data.</text>
</comment>
<feature type="transmembrane region" description="Helical" evidence="1">
    <location>
        <begin position="216"/>
        <end position="238"/>
    </location>
</feature>
<organism evidence="2 3">
    <name type="scientific">Tegillarca granosa</name>
    <name type="common">Malaysian cockle</name>
    <name type="synonym">Anadara granosa</name>
    <dbReference type="NCBI Taxonomy" id="220873"/>
    <lineage>
        <taxon>Eukaryota</taxon>
        <taxon>Metazoa</taxon>
        <taxon>Spiralia</taxon>
        <taxon>Lophotrochozoa</taxon>
        <taxon>Mollusca</taxon>
        <taxon>Bivalvia</taxon>
        <taxon>Autobranchia</taxon>
        <taxon>Pteriomorphia</taxon>
        <taxon>Arcoida</taxon>
        <taxon>Arcoidea</taxon>
        <taxon>Arcidae</taxon>
        <taxon>Tegillarca</taxon>
    </lineage>
</organism>
<dbReference type="PANTHER" id="PTHR12242:SF1">
    <property type="entry name" value="MYND-TYPE DOMAIN-CONTAINING PROTEIN"/>
    <property type="match status" value="1"/>
</dbReference>
<sequence length="273" mass="31362">MKKACEGCKTEFQLQNFKLNHKQPHIFVTSQCERTAFLRKTFNLSTPQQYYLQLKLRKCIQLWTTSILPNMDLILDDISPYMELNISASSVRKGWKTSTTNVFYLPDKLGSYSSMPWYLKAVWVLHNVIGANSLLVTIGYYILLKPEYTPLSIAKHLINSVYIVMNAIVSAKPMRIYHIYQPMVFIVTYMIFSVIWHFSGGDPIYSVLDWSKVKTAAIVSVLWVLVGVPVMFLVLFGIHKLRNLIHSLCCTGDIDKSLSKTKDDFSEVKCEPK</sequence>
<dbReference type="PANTHER" id="PTHR12242">
    <property type="entry name" value="OS02G0130600 PROTEIN-RELATED"/>
    <property type="match status" value="1"/>
</dbReference>
<evidence type="ECO:0000256" key="1">
    <source>
        <dbReference type="SAM" id="Phobius"/>
    </source>
</evidence>